<reference evidence="3" key="1">
    <citation type="journal article" date="2015" name="Nature">
        <title>Complex archaea that bridge the gap between prokaryotes and eukaryotes.</title>
        <authorList>
            <person name="Spang A."/>
            <person name="Saw J.H."/>
            <person name="Jorgensen S.L."/>
            <person name="Zaremba-Niedzwiedzka K."/>
            <person name="Martijn J."/>
            <person name="Lind A.E."/>
            <person name="van Eijk R."/>
            <person name="Schleper C."/>
            <person name="Guy L."/>
            <person name="Ettema T.J."/>
        </authorList>
    </citation>
    <scope>NUCLEOTIDE SEQUENCE</scope>
</reference>
<comment type="caution">
    <text evidence="3">The sequence shown here is derived from an EMBL/GenBank/DDBJ whole genome shotgun (WGS) entry which is preliminary data.</text>
</comment>
<sequence>MTLEQALIWVASGGGAGIIAFLIIERWAWGLSLDPKPRQLLAWVISGLCGLVALGGGLALGYQAMPATGEAWASIIWLAISTAIGGAKLAHTFAVLGKFTRDPYGSRIEKPPPYRPPYHPH</sequence>
<feature type="transmembrane region" description="Helical" evidence="2">
    <location>
        <begin position="6"/>
        <end position="28"/>
    </location>
</feature>
<feature type="region of interest" description="Disordered" evidence="1">
    <location>
        <begin position="102"/>
        <end position="121"/>
    </location>
</feature>
<protein>
    <submittedName>
        <fullName evidence="3">Uncharacterized protein</fullName>
    </submittedName>
</protein>
<organism evidence="3">
    <name type="scientific">marine sediment metagenome</name>
    <dbReference type="NCBI Taxonomy" id="412755"/>
    <lineage>
        <taxon>unclassified sequences</taxon>
        <taxon>metagenomes</taxon>
        <taxon>ecological metagenomes</taxon>
    </lineage>
</organism>
<name>A0A0F9S3C7_9ZZZZ</name>
<gene>
    <name evidence="3" type="ORF">LCGC14_0520220</name>
</gene>
<keyword evidence="2" id="KW-0472">Membrane</keyword>
<dbReference type="EMBL" id="LAZR01000653">
    <property type="protein sequence ID" value="KKN61569.1"/>
    <property type="molecule type" value="Genomic_DNA"/>
</dbReference>
<feature type="transmembrane region" description="Helical" evidence="2">
    <location>
        <begin position="40"/>
        <end position="62"/>
    </location>
</feature>
<proteinExistence type="predicted"/>
<dbReference type="AlphaFoldDB" id="A0A0F9S3C7"/>
<keyword evidence="2" id="KW-1133">Transmembrane helix</keyword>
<evidence type="ECO:0000256" key="1">
    <source>
        <dbReference type="SAM" id="MobiDB-lite"/>
    </source>
</evidence>
<evidence type="ECO:0000256" key="2">
    <source>
        <dbReference type="SAM" id="Phobius"/>
    </source>
</evidence>
<evidence type="ECO:0000313" key="3">
    <source>
        <dbReference type="EMBL" id="KKN61569.1"/>
    </source>
</evidence>
<keyword evidence="2" id="KW-0812">Transmembrane</keyword>
<accession>A0A0F9S3C7</accession>
<feature type="transmembrane region" description="Helical" evidence="2">
    <location>
        <begin position="74"/>
        <end position="97"/>
    </location>
</feature>